<feature type="region of interest" description="Disordered" evidence="1">
    <location>
        <begin position="1"/>
        <end position="48"/>
    </location>
</feature>
<feature type="compositionally biased region" description="Polar residues" evidence="1">
    <location>
        <begin position="1"/>
        <end position="14"/>
    </location>
</feature>
<proteinExistence type="predicted"/>
<dbReference type="Proteomes" id="UP001497516">
    <property type="component" value="Chromosome 4"/>
</dbReference>
<evidence type="ECO:0000256" key="1">
    <source>
        <dbReference type="SAM" id="MobiDB-lite"/>
    </source>
</evidence>
<accession>A0AAV2E8X1</accession>
<gene>
    <name evidence="2" type="ORF">LTRI10_LOCUS23601</name>
</gene>
<protein>
    <submittedName>
        <fullName evidence="2">Uncharacterized protein</fullName>
    </submittedName>
</protein>
<dbReference type="EMBL" id="OZ034817">
    <property type="protein sequence ID" value="CAL1382269.1"/>
    <property type="molecule type" value="Genomic_DNA"/>
</dbReference>
<feature type="compositionally biased region" description="Basic residues" evidence="1">
    <location>
        <begin position="88"/>
        <end position="98"/>
    </location>
</feature>
<feature type="region of interest" description="Disordered" evidence="1">
    <location>
        <begin position="79"/>
        <end position="115"/>
    </location>
</feature>
<organism evidence="2 3">
    <name type="scientific">Linum trigynum</name>
    <dbReference type="NCBI Taxonomy" id="586398"/>
    <lineage>
        <taxon>Eukaryota</taxon>
        <taxon>Viridiplantae</taxon>
        <taxon>Streptophyta</taxon>
        <taxon>Embryophyta</taxon>
        <taxon>Tracheophyta</taxon>
        <taxon>Spermatophyta</taxon>
        <taxon>Magnoliopsida</taxon>
        <taxon>eudicotyledons</taxon>
        <taxon>Gunneridae</taxon>
        <taxon>Pentapetalae</taxon>
        <taxon>rosids</taxon>
        <taxon>fabids</taxon>
        <taxon>Malpighiales</taxon>
        <taxon>Linaceae</taxon>
        <taxon>Linum</taxon>
    </lineage>
</organism>
<reference evidence="2 3" key="1">
    <citation type="submission" date="2024-04" db="EMBL/GenBank/DDBJ databases">
        <authorList>
            <person name="Fracassetti M."/>
        </authorList>
    </citation>
    <scope>NUCLEOTIDE SEQUENCE [LARGE SCALE GENOMIC DNA]</scope>
</reference>
<name>A0AAV2E8X1_9ROSI</name>
<keyword evidence="3" id="KW-1185">Reference proteome</keyword>
<dbReference type="AlphaFoldDB" id="A0AAV2E8X1"/>
<sequence>MDSSGNNNLQSSASGGDEEEYDSRPRPPPPPSPSSLQLEHHHQHHQQRASINFLNPFSSNQQNPNPLLFSHHQTSLFNPSQNLFHPFPNHHHHHHHHQQQQQHQSSPSPPLTPASPLRLLLLRSSLRVRLYDLPAPPRAPQASQSPPIIVIICLLPSIPYQQHLHHRHRSPLRCRDDDGEGKGLVSVTIRREGGRREGGSGAASVDVDCRLVWELVGGCEGRGWSCLGLVGRRFKGKGKGSVSRLTAGFQPRLVA</sequence>
<evidence type="ECO:0000313" key="2">
    <source>
        <dbReference type="EMBL" id="CAL1382269.1"/>
    </source>
</evidence>
<evidence type="ECO:0000313" key="3">
    <source>
        <dbReference type="Proteomes" id="UP001497516"/>
    </source>
</evidence>